<dbReference type="GO" id="GO:0046872">
    <property type="term" value="F:metal ion binding"/>
    <property type="evidence" value="ECO:0007669"/>
    <property type="project" value="UniProtKB-KW"/>
</dbReference>
<dbReference type="PROSITE" id="PS00629">
    <property type="entry name" value="IMP_1"/>
    <property type="match status" value="1"/>
</dbReference>
<evidence type="ECO:0000256" key="2">
    <source>
        <dbReference type="ARBA" id="ARBA00001946"/>
    </source>
</evidence>
<dbReference type="InterPro" id="IPR020552">
    <property type="entry name" value="Inositol_monoPase_Li-sen"/>
</dbReference>
<comment type="caution">
    <text evidence="11">The sequence shown here is derived from an EMBL/GenBank/DDBJ whole genome shotgun (WGS) entry which is preliminary data.</text>
</comment>
<comment type="pathway">
    <text evidence="3 10">Polyol metabolism; myo-inositol biosynthesis; myo-inositol from D-glucose 6-phosphate: step 2/2.</text>
</comment>
<evidence type="ECO:0000256" key="6">
    <source>
        <dbReference type="ARBA" id="ARBA00022723"/>
    </source>
</evidence>
<feature type="binding site" evidence="9">
    <location>
        <position position="97"/>
    </location>
    <ligand>
        <name>Mg(2+)</name>
        <dbReference type="ChEBI" id="CHEBI:18420"/>
        <label>1</label>
        <note>catalytic</note>
    </ligand>
</feature>
<dbReference type="GO" id="GO:0008934">
    <property type="term" value="F:inositol monophosphate 1-phosphatase activity"/>
    <property type="evidence" value="ECO:0007669"/>
    <property type="project" value="InterPro"/>
</dbReference>
<dbReference type="GO" id="GO:0006021">
    <property type="term" value="P:inositol biosynthetic process"/>
    <property type="evidence" value="ECO:0007669"/>
    <property type="project" value="UniProtKB-ARBA"/>
</dbReference>
<dbReference type="Gene3D" id="3.40.190.80">
    <property type="match status" value="1"/>
</dbReference>
<protein>
    <recommendedName>
        <fullName evidence="10">Inositol-1-monophosphatase</fullName>
        <ecNumber evidence="10">3.1.3.25</ecNumber>
    </recommendedName>
</protein>
<organism evidence="11 12">
    <name type="scientific">Symbiochloris irregularis</name>
    <dbReference type="NCBI Taxonomy" id="706552"/>
    <lineage>
        <taxon>Eukaryota</taxon>
        <taxon>Viridiplantae</taxon>
        <taxon>Chlorophyta</taxon>
        <taxon>core chlorophytes</taxon>
        <taxon>Trebouxiophyceae</taxon>
        <taxon>Trebouxiales</taxon>
        <taxon>Trebouxiaceae</taxon>
        <taxon>Symbiochloris</taxon>
    </lineage>
</organism>
<feature type="binding site" evidence="9">
    <location>
        <position position="99"/>
    </location>
    <ligand>
        <name>Mg(2+)</name>
        <dbReference type="ChEBI" id="CHEBI:18420"/>
        <label>1</label>
        <note>catalytic</note>
    </ligand>
</feature>
<feature type="binding site" evidence="9">
    <location>
        <position position="227"/>
    </location>
    <ligand>
        <name>Mg(2+)</name>
        <dbReference type="ChEBI" id="CHEBI:18420"/>
        <label>1</label>
        <note>catalytic</note>
    </ligand>
</feature>
<dbReference type="EC" id="3.1.3.25" evidence="10"/>
<dbReference type="PRINTS" id="PR00378">
    <property type="entry name" value="LIIMPHPHTASE"/>
</dbReference>
<evidence type="ECO:0000256" key="9">
    <source>
        <dbReference type="PIRSR" id="PIRSR600760-2"/>
    </source>
</evidence>
<dbReference type="Pfam" id="PF00459">
    <property type="entry name" value="Inositol_P"/>
    <property type="match status" value="1"/>
</dbReference>
<evidence type="ECO:0000313" key="11">
    <source>
        <dbReference type="EMBL" id="KAK9808469.1"/>
    </source>
</evidence>
<evidence type="ECO:0000256" key="4">
    <source>
        <dbReference type="ARBA" id="ARBA00009759"/>
    </source>
</evidence>
<dbReference type="PROSITE" id="PS00630">
    <property type="entry name" value="IMP_2"/>
    <property type="match status" value="1"/>
</dbReference>
<comment type="catalytic activity">
    <reaction evidence="1 10">
        <text>a myo-inositol phosphate + H2O = myo-inositol + phosphate</text>
        <dbReference type="Rhea" id="RHEA:24056"/>
        <dbReference type="ChEBI" id="CHEBI:15377"/>
        <dbReference type="ChEBI" id="CHEBI:17268"/>
        <dbReference type="ChEBI" id="CHEBI:43474"/>
        <dbReference type="ChEBI" id="CHEBI:84139"/>
        <dbReference type="EC" id="3.1.3.25"/>
    </reaction>
</comment>
<dbReference type="GO" id="GO:0046854">
    <property type="term" value="P:phosphatidylinositol phosphate biosynthetic process"/>
    <property type="evidence" value="ECO:0007669"/>
    <property type="project" value="InterPro"/>
</dbReference>
<feature type="binding site" evidence="9">
    <location>
        <position position="100"/>
    </location>
    <ligand>
        <name>Mg(2+)</name>
        <dbReference type="ChEBI" id="CHEBI:18420"/>
        <label>1</label>
        <note>catalytic</note>
    </ligand>
</feature>
<dbReference type="Proteomes" id="UP001465755">
    <property type="component" value="Unassembled WGS sequence"/>
</dbReference>
<evidence type="ECO:0000256" key="5">
    <source>
        <dbReference type="ARBA" id="ARBA00022671"/>
    </source>
</evidence>
<sequence length="287" mass="30123">MAQAHSFSSADLDHITAAAVVAAEKAGAVIKKAFHLPKSVIHKGKVDLVTETDKECEALIFGLLKEQYPDHKYIGEEDTAAQGSAPQLTSAPTWMIDPIDGTTNFVHRFPFVCVSIALVANFQPVVAVVFNPIMEELFTAQRGQGAKLNGQPIRVSDCNDLSSALTATELGTARDSKTFAAVTHRLAVAAEATQSIRCLGSCALDMCCVACGRLDAMYEVGFGGCWDCAAGALIVEEAGGQLLDPSGAPFELMSRRVLATNAHLGAAAAQVLAACPEGPLEPGPPKK</sequence>
<accession>A0AAW1PKP0</accession>
<evidence type="ECO:0000256" key="1">
    <source>
        <dbReference type="ARBA" id="ARBA00001033"/>
    </source>
</evidence>
<dbReference type="InterPro" id="IPR020550">
    <property type="entry name" value="Inositol_monophosphatase_CS"/>
</dbReference>
<dbReference type="InterPro" id="IPR000760">
    <property type="entry name" value="Inositol_monophosphatase-like"/>
</dbReference>
<feature type="binding site" evidence="9">
    <location>
        <position position="76"/>
    </location>
    <ligand>
        <name>Mg(2+)</name>
        <dbReference type="ChEBI" id="CHEBI:18420"/>
        <label>1</label>
        <note>catalytic</note>
    </ligand>
</feature>
<dbReference type="FunFam" id="3.30.540.10:FF:000004">
    <property type="entry name" value="Inositol-1-monophosphatase"/>
    <property type="match status" value="1"/>
</dbReference>
<comment type="similarity">
    <text evidence="4 10">Belongs to the inositol monophosphatase superfamily.</text>
</comment>
<keyword evidence="7 10" id="KW-0378">Hydrolase</keyword>
<dbReference type="GO" id="GO:0007165">
    <property type="term" value="P:signal transduction"/>
    <property type="evidence" value="ECO:0007669"/>
    <property type="project" value="TreeGrafter"/>
</dbReference>
<dbReference type="PANTHER" id="PTHR20854">
    <property type="entry name" value="INOSITOL MONOPHOSPHATASE"/>
    <property type="match status" value="1"/>
</dbReference>
<dbReference type="InterPro" id="IPR033942">
    <property type="entry name" value="IMPase"/>
</dbReference>
<evidence type="ECO:0000256" key="8">
    <source>
        <dbReference type="ARBA" id="ARBA00022842"/>
    </source>
</evidence>
<dbReference type="CDD" id="cd01639">
    <property type="entry name" value="IMPase"/>
    <property type="match status" value="1"/>
</dbReference>
<dbReference type="InterPro" id="IPR020583">
    <property type="entry name" value="Inositol_monoP_metal-BS"/>
</dbReference>
<dbReference type="PRINTS" id="PR00377">
    <property type="entry name" value="IMPHPHTASES"/>
</dbReference>
<evidence type="ECO:0000256" key="10">
    <source>
        <dbReference type="RuleBase" id="RU364068"/>
    </source>
</evidence>
<dbReference type="AlphaFoldDB" id="A0AAW1PKP0"/>
<evidence type="ECO:0000256" key="7">
    <source>
        <dbReference type="ARBA" id="ARBA00022801"/>
    </source>
</evidence>
<keyword evidence="8 9" id="KW-0460">Magnesium</keyword>
<dbReference type="FunFam" id="3.40.190.80:FF:000002">
    <property type="entry name" value="Inositol-1-monophosphatase"/>
    <property type="match status" value="1"/>
</dbReference>
<dbReference type="EMBL" id="JALJOQ010000023">
    <property type="protein sequence ID" value="KAK9808469.1"/>
    <property type="molecule type" value="Genomic_DNA"/>
</dbReference>
<dbReference type="PANTHER" id="PTHR20854:SF4">
    <property type="entry name" value="INOSITOL-1-MONOPHOSPHATASE-RELATED"/>
    <property type="match status" value="1"/>
</dbReference>
<keyword evidence="6 9" id="KW-0479">Metal-binding</keyword>
<dbReference type="Gene3D" id="3.30.540.10">
    <property type="entry name" value="Fructose-1,6-Bisphosphatase, subunit A, domain 1"/>
    <property type="match status" value="1"/>
</dbReference>
<evidence type="ECO:0000313" key="12">
    <source>
        <dbReference type="Proteomes" id="UP001465755"/>
    </source>
</evidence>
<keyword evidence="12" id="KW-1185">Reference proteome</keyword>
<keyword evidence="5" id="KW-0452">Lithium</keyword>
<reference evidence="11 12" key="1">
    <citation type="journal article" date="2024" name="Nat. Commun.">
        <title>Phylogenomics reveals the evolutionary origins of lichenization in chlorophyte algae.</title>
        <authorList>
            <person name="Puginier C."/>
            <person name="Libourel C."/>
            <person name="Otte J."/>
            <person name="Skaloud P."/>
            <person name="Haon M."/>
            <person name="Grisel S."/>
            <person name="Petersen M."/>
            <person name="Berrin J.G."/>
            <person name="Delaux P.M."/>
            <person name="Dal Grande F."/>
            <person name="Keller J."/>
        </authorList>
    </citation>
    <scope>NUCLEOTIDE SEQUENCE [LARGE SCALE GENOMIC DNA]</scope>
    <source>
        <strain evidence="11 12">SAG 2036</strain>
    </source>
</reference>
<gene>
    <name evidence="11" type="ORF">WJX73_009761</name>
</gene>
<dbReference type="SUPFAM" id="SSF56655">
    <property type="entry name" value="Carbohydrate phosphatase"/>
    <property type="match status" value="1"/>
</dbReference>
<name>A0AAW1PKP0_9CHLO</name>
<evidence type="ECO:0000256" key="3">
    <source>
        <dbReference type="ARBA" id="ARBA00005152"/>
    </source>
</evidence>
<comment type="cofactor">
    <cofactor evidence="2 9 10">
        <name>Mg(2+)</name>
        <dbReference type="ChEBI" id="CHEBI:18420"/>
    </cofactor>
</comment>
<proteinExistence type="inferred from homology"/>